<keyword evidence="5 6" id="KW-0472">Membrane</keyword>
<dbReference type="GO" id="GO:0005886">
    <property type="term" value="C:plasma membrane"/>
    <property type="evidence" value="ECO:0007669"/>
    <property type="project" value="UniProtKB-SubCell"/>
</dbReference>
<evidence type="ECO:0000256" key="1">
    <source>
        <dbReference type="ARBA" id="ARBA00004651"/>
    </source>
</evidence>
<feature type="transmembrane region" description="Helical" evidence="6">
    <location>
        <begin position="116"/>
        <end position="140"/>
    </location>
</feature>
<dbReference type="PANTHER" id="PTHR30250">
    <property type="entry name" value="PST FAMILY PREDICTED COLANIC ACID TRANSPORTER"/>
    <property type="match status" value="1"/>
</dbReference>
<comment type="subcellular location">
    <subcellularLocation>
        <location evidence="1">Cell membrane</location>
        <topology evidence="1">Multi-pass membrane protein</topology>
    </subcellularLocation>
</comment>
<feature type="transmembrane region" description="Helical" evidence="6">
    <location>
        <begin position="432"/>
        <end position="452"/>
    </location>
</feature>
<evidence type="ECO:0000256" key="5">
    <source>
        <dbReference type="ARBA" id="ARBA00023136"/>
    </source>
</evidence>
<feature type="transmembrane region" description="Helical" evidence="6">
    <location>
        <begin position="160"/>
        <end position="180"/>
    </location>
</feature>
<dbReference type="Proteomes" id="UP000488299">
    <property type="component" value="Unassembled WGS sequence"/>
</dbReference>
<dbReference type="EMBL" id="WELI01000001">
    <property type="protein sequence ID" value="KAB7732644.1"/>
    <property type="molecule type" value="Genomic_DNA"/>
</dbReference>
<keyword evidence="2" id="KW-1003">Cell membrane</keyword>
<evidence type="ECO:0000313" key="8">
    <source>
        <dbReference type="Proteomes" id="UP000488299"/>
    </source>
</evidence>
<organism evidence="7 8">
    <name type="scientific">Rudanella paleaurantiibacter</name>
    <dbReference type="NCBI Taxonomy" id="2614655"/>
    <lineage>
        <taxon>Bacteria</taxon>
        <taxon>Pseudomonadati</taxon>
        <taxon>Bacteroidota</taxon>
        <taxon>Cytophagia</taxon>
        <taxon>Cytophagales</taxon>
        <taxon>Cytophagaceae</taxon>
        <taxon>Rudanella</taxon>
    </lineage>
</organism>
<keyword evidence="4 6" id="KW-1133">Transmembrane helix</keyword>
<evidence type="ECO:0000256" key="4">
    <source>
        <dbReference type="ARBA" id="ARBA00022989"/>
    </source>
</evidence>
<evidence type="ECO:0000313" key="7">
    <source>
        <dbReference type="EMBL" id="KAB7732644.1"/>
    </source>
</evidence>
<accession>A0A7J5U474</accession>
<evidence type="ECO:0000256" key="6">
    <source>
        <dbReference type="SAM" id="Phobius"/>
    </source>
</evidence>
<proteinExistence type="predicted"/>
<keyword evidence="8" id="KW-1185">Reference proteome</keyword>
<feature type="transmembrane region" description="Helical" evidence="6">
    <location>
        <begin position="217"/>
        <end position="239"/>
    </location>
</feature>
<reference evidence="7 8" key="1">
    <citation type="submission" date="2019-10" db="EMBL/GenBank/DDBJ databases">
        <title>Rudanella paleaurantiibacter sp. nov., isolated from sludge.</title>
        <authorList>
            <person name="Xu S.Q."/>
        </authorList>
    </citation>
    <scope>NUCLEOTIDE SEQUENCE [LARGE SCALE GENOMIC DNA]</scope>
    <source>
        <strain evidence="7 8">HX-22-17</strain>
    </source>
</reference>
<feature type="transmembrane region" description="Helical" evidence="6">
    <location>
        <begin position="73"/>
        <end position="96"/>
    </location>
</feature>
<evidence type="ECO:0000256" key="3">
    <source>
        <dbReference type="ARBA" id="ARBA00022692"/>
    </source>
</evidence>
<feature type="transmembrane region" description="Helical" evidence="6">
    <location>
        <begin position="302"/>
        <end position="324"/>
    </location>
</feature>
<dbReference type="PANTHER" id="PTHR30250:SF26">
    <property type="entry name" value="PSMA PROTEIN"/>
    <property type="match status" value="1"/>
</dbReference>
<feature type="transmembrane region" description="Helical" evidence="6">
    <location>
        <begin position="268"/>
        <end position="290"/>
    </location>
</feature>
<feature type="transmembrane region" description="Helical" evidence="6">
    <location>
        <begin position="187"/>
        <end position="211"/>
    </location>
</feature>
<evidence type="ECO:0008006" key="9">
    <source>
        <dbReference type="Google" id="ProtNLM"/>
    </source>
</evidence>
<keyword evidence="3 6" id="KW-0812">Transmembrane</keyword>
<feature type="transmembrane region" description="Helical" evidence="6">
    <location>
        <begin position="345"/>
        <end position="368"/>
    </location>
</feature>
<sequence>MFAVIHALRFRLQRPANVVDGAAPSSAAPSGAALESKINRSIVVSFGVRFLSIAVTFLFIPLAIQTLSRHEFGIWMVLFSMVNWLAIVETAVINYLRNELIACFVADDTDRAGQVVASAVATAALIALALVGVAGVAYLMGWLSPLLSLLSINEPGVQQAFGVVLVGHVLQMMMKLYNGVLLADHKVYLTSVSLLTCNLISFVAILLLAYFQVNSLLVFSAIQSFMPIVVYGGFLAYGFRTTYARLVPNIGHWASVRIGSVLSRSGSFFVLQLVSTLMFTSGSLVVARYFSATEVTTYAVTAKYYSLIPTIYGIVIAPYWSAFAEAFLKRDHRWITGTMSRLHKFCVATVLVAAGMLLMSNIACRIWLGNTVTIPFELAFAFTVYSGAYVLLSNYNYYTNAVGRLRLATIVSAVGCVLFFPLNYLFIEVLGLGLSGVVWVSTVWCLLLTLCCRYEYQKSLATL</sequence>
<dbReference type="InterPro" id="IPR050833">
    <property type="entry name" value="Poly_Biosynth_Transport"/>
</dbReference>
<dbReference type="RefSeq" id="WP_152122124.1">
    <property type="nucleotide sequence ID" value="NZ_WELI01000001.1"/>
</dbReference>
<comment type="caution">
    <text evidence="7">The sequence shown here is derived from an EMBL/GenBank/DDBJ whole genome shotgun (WGS) entry which is preliminary data.</text>
</comment>
<name>A0A7J5U474_9BACT</name>
<dbReference type="AlphaFoldDB" id="A0A7J5U474"/>
<evidence type="ECO:0000256" key="2">
    <source>
        <dbReference type="ARBA" id="ARBA00022475"/>
    </source>
</evidence>
<feature type="transmembrane region" description="Helical" evidence="6">
    <location>
        <begin position="407"/>
        <end position="426"/>
    </location>
</feature>
<protein>
    <recommendedName>
        <fullName evidence="9">Oligosaccharide flippase family protein</fullName>
    </recommendedName>
</protein>
<feature type="transmembrane region" description="Helical" evidence="6">
    <location>
        <begin position="374"/>
        <end position="395"/>
    </location>
</feature>
<feature type="transmembrane region" description="Helical" evidence="6">
    <location>
        <begin position="46"/>
        <end position="67"/>
    </location>
</feature>
<gene>
    <name evidence="7" type="ORF">F5984_01430</name>
</gene>